<reference evidence="2" key="3">
    <citation type="submission" date="2015-04" db="EMBL/GenBank/DDBJ databases">
        <authorList>
            <consortium name="FlyBase"/>
        </authorList>
    </citation>
    <scope>NUCLEOTIDE SEQUENCE</scope>
    <source>
        <strain evidence="2">W501</strain>
    </source>
</reference>
<dbReference type="Bgee" id="FBgn0269577">
    <property type="expression patterns" value="Expressed in adult organism"/>
</dbReference>
<name>A0A0J9RQD2_DROSI</name>
<dbReference type="KEGG" id="dsi:Dsimw501_GD28287"/>
<feature type="non-terminal residue" evidence="2">
    <location>
        <position position="1"/>
    </location>
</feature>
<dbReference type="OrthoDB" id="5969272at2759"/>
<dbReference type="EMBL" id="CM002912">
    <property type="protein sequence ID" value="KMY98033.1"/>
    <property type="molecule type" value="Genomic_DNA"/>
</dbReference>
<evidence type="ECO:0000313" key="2">
    <source>
        <dbReference type="EMBL" id="KMY98033.1"/>
    </source>
</evidence>
<feature type="compositionally biased region" description="Low complexity" evidence="1">
    <location>
        <begin position="113"/>
        <end position="134"/>
    </location>
</feature>
<feature type="compositionally biased region" description="Basic and acidic residues" evidence="1">
    <location>
        <begin position="137"/>
        <end position="147"/>
    </location>
</feature>
<accession>A0A0J9RQD2</accession>
<reference evidence="2" key="2">
    <citation type="submission" date="2014-06" db="EMBL/GenBank/DDBJ databases">
        <authorList>
            <person name="Hu T."/>
            <person name="Eisen M.B."/>
            <person name="Thornton K.R."/>
            <person name="Andolfatto P."/>
        </authorList>
    </citation>
    <scope>NUCLEOTIDE SEQUENCE</scope>
    <source>
        <strain evidence="2">W501</strain>
    </source>
</reference>
<feature type="region of interest" description="Disordered" evidence="1">
    <location>
        <begin position="55"/>
        <end position="147"/>
    </location>
</feature>
<organism evidence="2">
    <name type="scientific">Drosophila simulans</name>
    <name type="common">Fruit fly</name>
    <dbReference type="NCBI Taxonomy" id="7240"/>
    <lineage>
        <taxon>Eukaryota</taxon>
        <taxon>Metazoa</taxon>
        <taxon>Ecdysozoa</taxon>
        <taxon>Arthropoda</taxon>
        <taxon>Hexapoda</taxon>
        <taxon>Insecta</taxon>
        <taxon>Pterygota</taxon>
        <taxon>Neoptera</taxon>
        <taxon>Endopterygota</taxon>
        <taxon>Diptera</taxon>
        <taxon>Brachycera</taxon>
        <taxon>Muscomorpha</taxon>
        <taxon>Ephydroidea</taxon>
        <taxon>Drosophilidae</taxon>
        <taxon>Drosophila</taxon>
        <taxon>Sophophora</taxon>
    </lineage>
</organism>
<reference evidence="2" key="1">
    <citation type="journal article" date="2013" name="Genome Res.">
        <title>A second-generation assembly of the Drosophila simulans genome provides new insights into patterns of lineage-specific divergence.</title>
        <authorList>
            <person name="Hu T.T."/>
            <person name="Eisen M.B."/>
            <person name="Thornton K.R."/>
            <person name="Andolfatto P."/>
        </authorList>
    </citation>
    <scope>NUCLEOTIDE SEQUENCE [LARGE SCALE GENOMIC DNA]</scope>
    <source>
        <strain evidence="2">W501</strain>
    </source>
</reference>
<evidence type="ECO:0000256" key="1">
    <source>
        <dbReference type="SAM" id="MobiDB-lite"/>
    </source>
</evidence>
<dbReference type="AlphaFoldDB" id="A0A0J9RQD2"/>
<dbReference type="Proteomes" id="UP000035880">
    <property type="component" value="Chromosome 3L"/>
</dbReference>
<protein>
    <submittedName>
        <fullName evidence="2">Uncharacterized protein</fullName>
    </submittedName>
</protein>
<sequence length="147" mass="16808">THASRAGILRTLHPLQLQAECNAGAFHRTEDGGLGERIELAEVEVDVDTIKKLKLGQRSSLWSRPSSTTSQLQQEHQQQQQQQKHHQQQQQHHQQQQQQAPQQPHKRAHSKSPQPQQQQPLQQQRQQHSPAPGQKLLSEKSDYSISV</sequence>
<gene>
    <name evidence="2" type="primary">Dsim\GD28287</name>
    <name evidence="2" type="ORF">Dsimw501_GD28287</name>
</gene>
<proteinExistence type="predicted"/>
<feature type="compositionally biased region" description="Low complexity" evidence="1">
    <location>
        <begin position="58"/>
        <end position="103"/>
    </location>
</feature>